<dbReference type="GO" id="GO:0016301">
    <property type="term" value="F:kinase activity"/>
    <property type="evidence" value="ECO:0007669"/>
    <property type="project" value="UniProtKB-KW"/>
</dbReference>
<reference evidence="5" key="1">
    <citation type="submission" date="2025-08" db="UniProtKB">
        <authorList>
            <consortium name="RefSeq"/>
        </authorList>
    </citation>
    <scope>IDENTIFICATION</scope>
</reference>
<keyword evidence="5" id="KW-0808">Transferase</keyword>
<keyword evidence="4" id="KW-1185">Reference proteome</keyword>
<protein>
    <submittedName>
        <fullName evidence="5">FAST kinase domain-containing protein 1, mitochondrial isoform X2</fullName>
    </submittedName>
</protein>
<dbReference type="InterPro" id="IPR013584">
    <property type="entry name" value="RAP"/>
</dbReference>
<evidence type="ECO:0000259" key="3">
    <source>
        <dbReference type="PROSITE" id="PS51286"/>
    </source>
</evidence>
<comment type="subcellular location">
    <subcellularLocation>
        <location evidence="1">Mitochondrion</location>
    </subcellularLocation>
</comment>
<dbReference type="SMART" id="SM00952">
    <property type="entry name" value="RAP"/>
    <property type="match status" value="1"/>
</dbReference>
<dbReference type="PROSITE" id="PS51286">
    <property type="entry name" value="RAP"/>
    <property type="match status" value="1"/>
</dbReference>
<proteinExistence type="predicted"/>
<dbReference type="PANTHER" id="PTHR21228">
    <property type="entry name" value="FAST LEU-RICH DOMAIN-CONTAINING"/>
    <property type="match status" value="1"/>
</dbReference>
<organism evidence="4 5">
    <name type="scientific">Microtus ochrogaster</name>
    <name type="common">Prairie vole</name>
    <dbReference type="NCBI Taxonomy" id="79684"/>
    <lineage>
        <taxon>Eukaryota</taxon>
        <taxon>Metazoa</taxon>
        <taxon>Chordata</taxon>
        <taxon>Craniata</taxon>
        <taxon>Vertebrata</taxon>
        <taxon>Euteleostomi</taxon>
        <taxon>Mammalia</taxon>
        <taxon>Eutheria</taxon>
        <taxon>Euarchontoglires</taxon>
        <taxon>Glires</taxon>
        <taxon>Rodentia</taxon>
        <taxon>Myomorpha</taxon>
        <taxon>Muroidea</taxon>
        <taxon>Cricetidae</taxon>
        <taxon>Arvicolinae</taxon>
        <taxon>Microtus</taxon>
    </lineage>
</organism>
<feature type="domain" description="RAP" evidence="3">
    <location>
        <begin position="722"/>
        <end position="782"/>
    </location>
</feature>
<dbReference type="InterPro" id="IPR013579">
    <property type="entry name" value="FAST_2"/>
</dbReference>
<accession>A0ABM1TXU7</accession>
<evidence type="ECO:0000256" key="1">
    <source>
        <dbReference type="ARBA" id="ARBA00004173"/>
    </source>
</evidence>
<dbReference type="GeneID" id="102000854"/>
<dbReference type="Proteomes" id="UP000694915">
    <property type="component" value="Chromosome 4"/>
</dbReference>
<dbReference type="Pfam" id="PF06743">
    <property type="entry name" value="FAST_1"/>
    <property type="match status" value="1"/>
</dbReference>
<sequence>MFCLRGLSLLSRRAVQFRPFSCEPLIIQMQNCTDEEQVFDLIERSPAMLSDPQVGCAFNMLRQFQKQKTNLEKNIEFVRNHPQFLTLCNATANHIQAMGDDTLVDVLYSIRQFGVESHHPLVEALVTEAWKRLERFDTNVLSIFSTCLADQHLYFSPLMGKIADIVNRNLETIQDLRALSVLMVSISSVISHCFQERLVNKTELLFDGVDSSKVNIARRILLFLRNVKCSYYPLLERCNKVFIGSMSSLDLEAVCRIFSLYQFLQFHSFEFIEVARRRLVEMIPWSSGHPASFVRLFTTLGPVAGPEIRKQLKSTMLLMSEELSGQQVLTVLIAMEDMESRNAHLIKKIASVLYKHLDTYKSIELLKITQALSCLHFQNKELFMKLRELILSHLEASVMPSEICILVSALSMLPSSHLDQTALSRIEAILPQCDFKELSDIVVSLLRWIQNDHTCLAGPARQQLNLLRKLDHWGHHRLQQSTSLDLLWEELKALKGEWLQESLVEESVAALEHFVDEIDGTNVAKIAFFLSKTNYLSTVILDRIASVVVQQIEKIHPFSIPATILPFSVLNYDPPQKDEFLGACVQCLNSYKVLPSSLSARVQFRLMELNRAVCLECPEFQTPWFHDRFCQGHYNKDVGVMTGAQQQIYKMLAEILGGHRCVKASTLSPYYHTVDFECILDKRKKPLPYGSHSLTPGKSPGIYWESNTSRVESRLPPESERIALEFLDVRAFCSNIPHLKGKSAMKKRHLEILGYRVIQVPYVDWNSMALSTQDARMDYLRQHIFGTAKS</sequence>
<evidence type="ECO:0000256" key="2">
    <source>
        <dbReference type="ARBA" id="ARBA00023128"/>
    </source>
</evidence>
<gene>
    <name evidence="5" type="primary">Fastkd1</name>
</gene>
<keyword evidence="5" id="KW-0418">Kinase</keyword>
<keyword evidence="2" id="KW-0496">Mitochondrion</keyword>
<dbReference type="InterPro" id="IPR050870">
    <property type="entry name" value="FAST_kinase"/>
</dbReference>
<dbReference type="PANTHER" id="PTHR21228:SF29">
    <property type="entry name" value="FAST KINASE DOMAIN-CONTAINING PROTEIN 1, MITOCHONDRIAL"/>
    <property type="match status" value="1"/>
</dbReference>
<dbReference type="InterPro" id="IPR010622">
    <property type="entry name" value="FAST_Leu-rich"/>
</dbReference>
<name>A0ABM1TXU7_MICOH</name>
<dbReference type="Pfam" id="PF08368">
    <property type="entry name" value="FAST_2"/>
    <property type="match status" value="1"/>
</dbReference>
<evidence type="ECO:0000313" key="4">
    <source>
        <dbReference type="Proteomes" id="UP000694915"/>
    </source>
</evidence>
<dbReference type="Pfam" id="PF08373">
    <property type="entry name" value="RAP"/>
    <property type="match status" value="1"/>
</dbReference>
<dbReference type="RefSeq" id="XP_026634559.1">
    <property type="nucleotide sequence ID" value="XM_026778758.1"/>
</dbReference>
<evidence type="ECO:0000313" key="5">
    <source>
        <dbReference type="RefSeq" id="XP_026634559.1"/>
    </source>
</evidence>